<accession>A0A9P6R3S4</accession>
<sequence>MASTATTITTPTSLSSLEQYTWASPLAPSMEPDEYVFILSCLQPYVDMAYLCKMAQRKQQSKQPPSFIALALSCMNQYEIKRACQEWRAIIVHIDPECKALQRSVAAHDRQSYLWSSFQTVVWGTALAAVGLRQSNIIRHGRQWPTSRLASICAVVLGCMLTVSCAGKTLEAIKAIPRGYDVVKVRDEETGADHLFLVRRDYARKSSTRIVPMYLLSGLGLGTMILGARIAFKIRKIAN</sequence>
<gene>
    <name evidence="2" type="ORF">BGZ97_012511</name>
</gene>
<organism evidence="2 3">
    <name type="scientific">Linnemannia gamsii</name>
    <dbReference type="NCBI Taxonomy" id="64522"/>
    <lineage>
        <taxon>Eukaryota</taxon>
        <taxon>Fungi</taxon>
        <taxon>Fungi incertae sedis</taxon>
        <taxon>Mucoromycota</taxon>
        <taxon>Mortierellomycotina</taxon>
        <taxon>Mortierellomycetes</taxon>
        <taxon>Mortierellales</taxon>
        <taxon>Mortierellaceae</taxon>
        <taxon>Linnemannia</taxon>
    </lineage>
</organism>
<dbReference type="AlphaFoldDB" id="A0A9P6R3S4"/>
<keyword evidence="1" id="KW-0472">Membrane</keyword>
<evidence type="ECO:0000256" key="1">
    <source>
        <dbReference type="SAM" id="Phobius"/>
    </source>
</evidence>
<keyword evidence="1" id="KW-1133">Transmembrane helix</keyword>
<evidence type="ECO:0000313" key="3">
    <source>
        <dbReference type="Proteomes" id="UP000823405"/>
    </source>
</evidence>
<name>A0A9P6R3S4_9FUNG</name>
<keyword evidence="1" id="KW-0812">Transmembrane</keyword>
<reference evidence="2" key="1">
    <citation type="journal article" date="2020" name="Fungal Divers.">
        <title>Resolving the Mortierellaceae phylogeny through synthesis of multi-gene phylogenetics and phylogenomics.</title>
        <authorList>
            <person name="Vandepol N."/>
            <person name="Liber J."/>
            <person name="Desiro A."/>
            <person name="Na H."/>
            <person name="Kennedy M."/>
            <person name="Barry K."/>
            <person name="Grigoriev I.V."/>
            <person name="Miller A.N."/>
            <person name="O'Donnell K."/>
            <person name="Stajich J.E."/>
            <person name="Bonito G."/>
        </authorList>
    </citation>
    <scope>NUCLEOTIDE SEQUENCE</scope>
    <source>
        <strain evidence="2">NVP60</strain>
    </source>
</reference>
<evidence type="ECO:0000313" key="2">
    <source>
        <dbReference type="EMBL" id="KAG0310514.1"/>
    </source>
</evidence>
<dbReference type="OrthoDB" id="2356573at2759"/>
<protein>
    <submittedName>
        <fullName evidence="2">Uncharacterized protein</fullName>
    </submittedName>
</protein>
<keyword evidence="3" id="KW-1185">Reference proteome</keyword>
<feature type="transmembrane region" description="Helical" evidence="1">
    <location>
        <begin position="211"/>
        <end position="232"/>
    </location>
</feature>
<proteinExistence type="predicted"/>
<dbReference type="Proteomes" id="UP000823405">
    <property type="component" value="Unassembled WGS sequence"/>
</dbReference>
<comment type="caution">
    <text evidence="2">The sequence shown here is derived from an EMBL/GenBank/DDBJ whole genome shotgun (WGS) entry which is preliminary data.</text>
</comment>
<dbReference type="EMBL" id="JAAAIN010000829">
    <property type="protein sequence ID" value="KAG0310514.1"/>
    <property type="molecule type" value="Genomic_DNA"/>
</dbReference>